<organism evidence="2 3">
    <name type="scientific">Commensalibacter intestini</name>
    <dbReference type="NCBI Taxonomy" id="479936"/>
    <lineage>
        <taxon>Bacteria</taxon>
        <taxon>Pseudomonadati</taxon>
        <taxon>Pseudomonadota</taxon>
        <taxon>Alphaproteobacteria</taxon>
        <taxon>Acetobacterales</taxon>
        <taxon>Acetobacteraceae</taxon>
    </lineage>
</organism>
<keyword evidence="3" id="KW-1185">Reference proteome</keyword>
<dbReference type="EMBL" id="JOPB01000005">
    <property type="protein sequence ID" value="OUI78604.1"/>
    <property type="molecule type" value="Genomic_DNA"/>
</dbReference>
<gene>
    <name evidence="2" type="ORF">HK18_06825</name>
</gene>
<dbReference type="Proteomes" id="UP000194946">
    <property type="component" value="Unassembled WGS sequence"/>
</dbReference>
<evidence type="ECO:0000313" key="2">
    <source>
        <dbReference type="EMBL" id="OUI78604.1"/>
    </source>
</evidence>
<protein>
    <submittedName>
        <fullName evidence="2">Uncharacterized protein</fullName>
    </submittedName>
</protein>
<comment type="caution">
    <text evidence="2">The sequence shown here is derived from an EMBL/GenBank/DDBJ whole genome shotgun (WGS) entry which is preliminary data.</text>
</comment>
<dbReference type="RefSeq" id="WP_086632088.1">
    <property type="nucleotide sequence ID" value="NZ_JOPB01000005.1"/>
</dbReference>
<feature type="compositionally biased region" description="Low complexity" evidence="1">
    <location>
        <begin position="16"/>
        <end position="48"/>
    </location>
</feature>
<reference evidence="3" key="1">
    <citation type="submission" date="2014-06" db="EMBL/GenBank/DDBJ databases">
        <authorList>
            <person name="Winans N.J."/>
            <person name="Newell P.D."/>
            <person name="Douglas A.E."/>
        </authorList>
    </citation>
    <scope>NUCLEOTIDE SEQUENCE [LARGE SCALE GENOMIC DNA]</scope>
    <source>
        <strain evidence="3">DmL_052</strain>
    </source>
</reference>
<name>A0A251ZV99_9PROT</name>
<evidence type="ECO:0000313" key="3">
    <source>
        <dbReference type="Proteomes" id="UP000194946"/>
    </source>
</evidence>
<sequence>MKLLNIAESKMVAGGHNNNHSNNNNNHNNNNNNHNNNNNNHNNNNNNNAIDATAKANIIGQGLASGQSWAQIGQNIGSYFQNKYAQ</sequence>
<feature type="region of interest" description="Disordered" evidence="1">
    <location>
        <begin position="1"/>
        <end position="50"/>
    </location>
</feature>
<evidence type="ECO:0000256" key="1">
    <source>
        <dbReference type="SAM" id="MobiDB-lite"/>
    </source>
</evidence>
<dbReference type="AlphaFoldDB" id="A0A251ZV99"/>
<accession>A0A251ZV99</accession>
<proteinExistence type="predicted"/>